<dbReference type="Pfam" id="PF24691">
    <property type="entry name" value="TreTu_C"/>
    <property type="match status" value="1"/>
</dbReference>
<sequence>MSKAEYQKMVKTSQLQKRSGGITHILLEGKEHYRDIAGKMYVEFDIPKNTTITRGSGKGWGIFYEKGSPRWKFYNKKGLDVSQPKVSNP</sequence>
<dbReference type="Proteomes" id="UP000287701">
    <property type="component" value="Chromosome"/>
</dbReference>
<organism evidence="2 3">
    <name type="scientific">Ornithobacterium rhinotracheale</name>
    <dbReference type="NCBI Taxonomy" id="28251"/>
    <lineage>
        <taxon>Bacteria</taxon>
        <taxon>Pseudomonadati</taxon>
        <taxon>Bacteroidota</taxon>
        <taxon>Flavobacteriia</taxon>
        <taxon>Flavobacteriales</taxon>
        <taxon>Weeksellaceae</taxon>
        <taxon>Ornithobacterium</taxon>
    </lineage>
</organism>
<proteinExistence type="predicted"/>
<accession>A0A3R5UY04</accession>
<evidence type="ECO:0000259" key="1">
    <source>
        <dbReference type="Pfam" id="PF24691"/>
    </source>
</evidence>
<gene>
    <name evidence="2" type="ORF">EQP59_07030</name>
</gene>
<evidence type="ECO:0000313" key="2">
    <source>
        <dbReference type="EMBL" id="QAR31102.1"/>
    </source>
</evidence>
<feature type="domain" description="TreTu toxin C-terminal" evidence="1">
    <location>
        <begin position="1"/>
        <end position="88"/>
    </location>
</feature>
<dbReference type="AlphaFoldDB" id="A0A3R5UY04"/>
<evidence type="ECO:0000313" key="3">
    <source>
        <dbReference type="Proteomes" id="UP000287701"/>
    </source>
</evidence>
<protein>
    <recommendedName>
        <fullName evidence="1">TreTu toxin C-terminal domain-containing protein</fullName>
    </recommendedName>
</protein>
<dbReference type="InterPro" id="IPR057938">
    <property type="entry name" value="TreTu_C"/>
</dbReference>
<name>A0A3R5UY04_ORNRH</name>
<dbReference type="EMBL" id="CP035107">
    <property type="protein sequence ID" value="QAR31102.1"/>
    <property type="molecule type" value="Genomic_DNA"/>
</dbReference>
<dbReference type="RefSeq" id="WP_128501550.1">
    <property type="nucleotide sequence ID" value="NZ_CP035107.1"/>
</dbReference>
<reference evidence="2 3" key="1">
    <citation type="submission" date="2019-01" db="EMBL/GenBank/DDBJ databases">
        <title>Whole Genome of Ornithobacterium rhinotracheale FARPER-174b.</title>
        <authorList>
            <person name="Tataje-Lavanda L.A."/>
            <person name="Montalvan A."/>
            <person name="Montesinos R."/>
            <person name="Zimic M."/>
            <person name="Fernandez-Sanchez M."/>
            <person name="Fernandez-Diaz M."/>
        </authorList>
    </citation>
    <scope>NUCLEOTIDE SEQUENCE [LARGE SCALE GENOMIC DNA]</scope>
    <source>
        <strain evidence="2 3">FARPER-174b</strain>
    </source>
</reference>